<keyword evidence="6" id="KW-1185">Reference proteome</keyword>
<organism evidence="5 6">
    <name type="scientific">Puniceicoccus vermicola</name>
    <dbReference type="NCBI Taxonomy" id="388746"/>
    <lineage>
        <taxon>Bacteria</taxon>
        <taxon>Pseudomonadati</taxon>
        <taxon>Verrucomicrobiota</taxon>
        <taxon>Opitutia</taxon>
        <taxon>Puniceicoccales</taxon>
        <taxon>Puniceicoccaceae</taxon>
        <taxon>Puniceicoccus</taxon>
    </lineage>
</organism>
<keyword evidence="3" id="KW-0472">Membrane</keyword>
<dbReference type="Gene3D" id="3.50.50.60">
    <property type="entry name" value="FAD/NAD(P)-binding domain"/>
    <property type="match status" value="2"/>
</dbReference>
<feature type="domain" description="FAD/NAD(P)-binding" evidence="4">
    <location>
        <begin position="3"/>
        <end position="281"/>
    </location>
</feature>
<keyword evidence="3" id="KW-1133">Transmembrane helix</keyword>
<dbReference type="PRINTS" id="PR00368">
    <property type="entry name" value="FADPNR"/>
</dbReference>
<reference evidence="5 6" key="1">
    <citation type="submission" date="2020-07" db="EMBL/GenBank/DDBJ databases">
        <authorList>
            <person name="Feng X."/>
        </authorList>
    </citation>
    <scope>NUCLEOTIDE SEQUENCE [LARGE SCALE GENOMIC DNA]</scope>
    <source>
        <strain evidence="5 6">JCM14086</strain>
    </source>
</reference>
<dbReference type="PANTHER" id="PTHR48105">
    <property type="entry name" value="THIOREDOXIN REDUCTASE 1-RELATED-RELATED"/>
    <property type="match status" value="1"/>
</dbReference>
<evidence type="ECO:0000313" key="5">
    <source>
        <dbReference type="EMBL" id="MBC2603101.1"/>
    </source>
</evidence>
<accession>A0A7X1AZZ6</accession>
<comment type="caution">
    <text evidence="5">The sequence shown here is derived from an EMBL/GenBank/DDBJ whole genome shotgun (WGS) entry which is preliminary data.</text>
</comment>
<dbReference type="EMBL" id="JACHVA010000118">
    <property type="protein sequence ID" value="MBC2603101.1"/>
    <property type="molecule type" value="Genomic_DNA"/>
</dbReference>
<sequence>MDFDVIIIGGSFAGLSAALYIARARRSVCIVDKGSPRNRFADHSHGLLGMDGVDPQTILTRARKQLTSYPSVHFIDKRAVEAKAIPDGFSVKLSTERTFKSSRLILAYGLSDQLPTIPGLQERWGKTVLHCPYCHGYEFSDRHLGVLYLSSISILQAIVVSDWGPTTLYLNGESQPEEESLAQLHERGIEIEPAPVTALQGEGESLAYLELEDGRHSPVDALYIAPATRQNSDLAQQLGCEFEEGPFGEFIKTNEERMTTVPGVFAAGDIARPKQNATWATADGVTVGVAAHHSFLF</sequence>
<keyword evidence="2" id="KW-0560">Oxidoreductase</keyword>
<dbReference type="Pfam" id="PF07992">
    <property type="entry name" value="Pyr_redox_2"/>
    <property type="match status" value="1"/>
</dbReference>
<dbReference type="PRINTS" id="PR00469">
    <property type="entry name" value="PNDRDTASEII"/>
</dbReference>
<dbReference type="SUPFAM" id="SSF51905">
    <property type="entry name" value="FAD/NAD(P)-binding domain"/>
    <property type="match status" value="1"/>
</dbReference>
<dbReference type="InterPro" id="IPR023753">
    <property type="entry name" value="FAD/NAD-binding_dom"/>
</dbReference>
<evidence type="ECO:0000256" key="3">
    <source>
        <dbReference type="SAM" id="Phobius"/>
    </source>
</evidence>
<dbReference type="AlphaFoldDB" id="A0A7X1AZZ6"/>
<dbReference type="InterPro" id="IPR050097">
    <property type="entry name" value="Ferredoxin-NADP_redctase_2"/>
</dbReference>
<keyword evidence="3" id="KW-0812">Transmembrane</keyword>
<name>A0A7X1AZZ6_9BACT</name>
<protein>
    <submittedName>
        <fullName evidence="5">NAD(P)/FAD-dependent oxidoreductase</fullName>
    </submittedName>
</protein>
<dbReference type="Proteomes" id="UP000525652">
    <property type="component" value="Unassembled WGS sequence"/>
</dbReference>
<keyword evidence="1" id="KW-0285">Flavoprotein</keyword>
<proteinExistence type="predicted"/>
<evidence type="ECO:0000256" key="2">
    <source>
        <dbReference type="ARBA" id="ARBA00023002"/>
    </source>
</evidence>
<dbReference type="GO" id="GO:0016491">
    <property type="term" value="F:oxidoreductase activity"/>
    <property type="evidence" value="ECO:0007669"/>
    <property type="project" value="UniProtKB-KW"/>
</dbReference>
<evidence type="ECO:0000313" key="6">
    <source>
        <dbReference type="Proteomes" id="UP000525652"/>
    </source>
</evidence>
<feature type="transmembrane region" description="Helical" evidence="3">
    <location>
        <begin position="6"/>
        <end position="22"/>
    </location>
</feature>
<dbReference type="InterPro" id="IPR036188">
    <property type="entry name" value="FAD/NAD-bd_sf"/>
</dbReference>
<gene>
    <name evidence="5" type="ORF">H5P30_15060</name>
</gene>
<evidence type="ECO:0000256" key="1">
    <source>
        <dbReference type="ARBA" id="ARBA00022630"/>
    </source>
</evidence>
<evidence type="ECO:0000259" key="4">
    <source>
        <dbReference type="Pfam" id="PF07992"/>
    </source>
</evidence>